<dbReference type="RefSeq" id="WP_400394073.1">
    <property type="nucleotide sequence ID" value="NZ_JBIXLL010000001.1"/>
</dbReference>
<sequence>MPIADAFWYVLPLMIIVPLALVAGGRLLYRKRGKIGPGMGSAIFIISCWIFALGIVLHRIGVIQWSP</sequence>
<reference evidence="2 3" key="1">
    <citation type="submission" date="2024-10" db="EMBL/GenBank/DDBJ databases">
        <authorList>
            <person name="Lu C.-H."/>
        </authorList>
    </citation>
    <scope>NUCLEOTIDE SEQUENCE [LARGE SCALE GENOMIC DNA]</scope>
    <source>
        <strain evidence="2 3">22ZTDG03-2</strain>
    </source>
</reference>
<keyword evidence="3" id="KW-1185">Reference proteome</keyword>
<comment type="caution">
    <text evidence="2">The sequence shown here is derived from an EMBL/GenBank/DDBJ whole genome shotgun (WGS) entry which is preliminary data.</text>
</comment>
<proteinExistence type="predicted"/>
<feature type="transmembrane region" description="Helical" evidence="1">
    <location>
        <begin position="41"/>
        <end position="61"/>
    </location>
</feature>
<protein>
    <submittedName>
        <fullName evidence="2">Uncharacterized protein</fullName>
    </submittedName>
</protein>
<accession>A0ABW8G696</accession>
<keyword evidence="1" id="KW-0472">Membrane</keyword>
<name>A0ABW8G696_9GAMM</name>
<evidence type="ECO:0000313" key="2">
    <source>
        <dbReference type="EMBL" id="MFJ5428065.1"/>
    </source>
</evidence>
<organism evidence="2 3">
    <name type="scientific">Pectobacterium actinidiae</name>
    <dbReference type="NCBI Taxonomy" id="1507808"/>
    <lineage>
        <taxon>Bacteria</taxon>
        <taxon>Pseudomonadati</taxon>
        <taxon>Pseudomonadota</taxon>
        <taxon>Gammaproteobacteria</taxon>
        <taxon>Enterobacterales</taxon>
        <taxon>Pectobacteriaceae</taxon>
        <taxon>Pectobacterium</taxon>
    </lineage>
</organism>
<dbReference type="EMBL" id="JBIXLL010000001">
    <property type="protein sequence ID" value="MFJ5428065.1"/>
    <property type="molecule type" value="Genomic_DNA"/>
</dbReference>
<evidence type="ECO:0000313" key="3">
    <source>
        <dbReference type="Proteomes" id="UP001617689"/>
    </source>
</evidence>
<feature type="transmembrane region" description="Helical" evidence="1">
    <location>
        <begin position="6"/>
        <end position="29"/>
    </location>
</feature>
<gene>
    <name evidence="2" type="ORF">ACIPUP_02740</name>
</gene>
<dbReference type="Proteomes" id="UP001617689">
    <property type="component" value="Unassembled WGS sequence"/>
</dbReference>
<evidence type="ECO:0000256" key="1">
    <source>
        <dbReference type="SAM" id="Phobius"/>
    </source>
</evidence>
<keyword evidence="1" id="KW-1133">Transmembrane helix</keyword>
<keyword evidence="1" id="KW-0812">Transmembrane</keyword>